<feature type="repeat" description="PPR" evidence="3">
    <location>
        <begin position="458"/>
        <end position="492"/>
    </location>
</feature>
<proteinExistence type="inferred from homology"/>
<dbReference type="Pfam" id="PF23276">
    <property type="entry name" value="TPR_24"/>
    <property type="match status" value="1"/>
</dbReference>
<dbReference type="Pfam" id="PF13041">
    <property type="entry name" value="PPR_2"/>
    <property type="match status" value="1"/>
</dbReference>
<evidence type="ECO:0000313" key="6">
    <source>
        <dbReference type="EMBL" id="KAL2333934.1"/>
    </source>
</evidence>
<feature type="domain" description="Pentatricopeptide repeat-containing protein-mitochondrial" evidence="5">
    <location>
        <begin position="269"/>
        <end position="376"/>
    </location>
</feature>
<dbReference type="EMBL" id="JBGMDY010000005">
    <property type="protein sequence ID" value="KAL2333934.1"/>
    <property type="molecule type" value="Genomic_DNA"/>
</dbReference>
<feature type="compositionally biased region" description="Polar residues" evidence="4">
    <location>
        <begin position="59"/>
        <end position="68"/>
    </location>
</feature>
<dbReference type="Proteomes" id="UP001603857">
    <property type="component" value="Unassembled WGS sequence"/>
</dbReference>
<feature type="repeat" description="PPR" evidence="3">
    <location>
        <begin position="493"/>
        <end position="527"/>
    </location>
</feature>
<dbReference type="Gene3D" id="1.25.40.10">
    <property type="entry name" value="Tetratricopeptide repeat domain"/>
    <property type="match status" value="2"/>
</dbReference>
<dbReference type="AlphaFoldDB" id="A0ABD1MDV8"/>
<reference evidence="6 7" key="1">
    <citation type="submission" date="2024-08" db="EMBL/GenBank/DDBJ databases">
        <title>Insights into the chromosomal genome structure of Flemingia macrophylla.</title>
        <authorList>
            <person name="Ding Y."/>
            <person name="Zhao Y."/>
            <person name="Bi W."/>
            <person name="Wu M."/>
            <person name="Zhao G."/>
            <person name="Gong Y."/>
            <person name="Li W."/>
            <person name="Zhang P."/>
        </authorList>
    </citation>
    <scope>NUCLEOTIDE SEQUENCE [LARGE SCALE GENOMIC DNA]</scope>
    <source>
        <strain evidence="6">DYQJB</strain>
        <tissue evidence="6">Leaf</tissue>
    </source>
</reference>
<feature type="repeat" description="PPR" evidence="3">
    <location>
        <begin position="281"/>
        <end position="315"/>
    </location>
</feature>
<evidence type="ECO:0000256" key="1">
    <source>
        <dbReference type="ARBA" id="ARBA00007626"/>
    </source>
</evidence>
<gene>
    <name evidence="6" type="ORF">Fmac_015147</name>
</gene>
<dbReference type="PANTHER" id="PTHR47447:SF28">
    <property type="entry name" value="PENTACOTRIPEPTIDE-REPEAT REGION OF PRORP DOMAIN-CONTAINING PROTEIN"/>
    <property type="match status" value="1"/>
</dbReference>
<name>A0ABD1MDV8_9FABA</name>
<comment type="caution">
    <text evidence="6">The sequence shown here is derived from an EMBL/GenBank/DDBJ whole genome shotgun (WGS) entry which is preliminary data.</text>
</comment>
<accession>A0ABD1MDV8</accession>
<evidence type="ECO:0000256" key="3">
    <source>
        <dbReference type="PROSITE-ProRule" id="PRU00708"/>
    </source>
</evidence>
<keyword evidence="7" id="KW-1185">Reference proteome</keyword>
<dbReference type="PANTHER" id="PTHR47447">
    <property type="entry name" value="OS03G0856100 PROTEIN"/>
    <property type="match status" value="1"/>
</dbReference>
<evidence type="ECO:0000256" key="4">
    <source>
        <dbReference type="SAM" id="MobiDB-lite"/>
    </source>
</evidence>
<dbReference type="NCBIfam" id="TIGR00756">
    <property type="entry name" value="PPR"/>
    <property type="match status" value="2"/>
</dbReference>
<organism evidence="6 7">
    <name type="scientific">Flemingia macrophylla</name>
    <dbReference type="NCBI Taxonomy" id="520843"/>
    <lineage>
        <taxon>Eukaryota</taxon>
        <taxon>Viridiplantae</taxon>
        <taxon>Streptophyta</taxon>
        <taxon>Embryophyta</taxon>
        <taxon>Tracheophyta</taxon>
        <taxon>Spermatophyta</taxon>
        <taxon>Magnoliopsida</taxon>
        <taxon>eudicotyledons</taxon>
        <taxon>Gunneridae</taxon>
        <taxon>Pentapetalae</taxon>
        <taxon>rosids</taxon>
        <taxon>fabids</taxon>
        <taxon>Fabales</taxon>
        <taxon>Fabaceae</taxon>
        <taxon>Papilionoideae</taxon>
        <taxon>50 kb inversion clade</taxon>
        <taxon>NPAAA clade</taxon>
        <taxon>indigoferoid/millettioid clade</taxon>
        <taxon>Phaseoleae</taxon>
        <taxon>Flemingia</taxon>
    </lineage>
</organism>
<sequence length="633" mass="71099">MQLKSHPTSFRVRIVELLWASPSQRPNLEQEKASEIHTSILSPFSSFSSPSTPHTSFSVAASNCTGHPQKSKPHRYPTSTIPFLFSPFSHSIINAIQSNSPHRFSGFNANGNATPRRDSNVFENHLDAQTKPQCSMNHTMEAVAETPGRARGLKYPAINPNKPQSIPKPRQPNQFPSHLDAPNVSSMAQTLCDILTRTSPHDIESALSSSGILPSDECVNEVLGLSYNYPSSAVKFFRWAGRLKKLPAHTWNLMVDLLGKNQLFEPMWDAVRSMKQEQKLSLSTFASVFQSYCTAGRFNEAVMSFDVMDRYGVKKDVVAVNSLLSALCSEDNQTSSGLEFFDRIKAEVSPDGDTFAILLEGWQKEGNAAKAKTVFGEMVVRLGWNKDNVAAYDAFLMTLLGAALMDDVVRFLQVMKEHDCFPGLKFFTTALDILVKRNQAEYAIPMWDVMVGGGLVPNLIMYNAMIALLCNNAEIDHAFRLLDEMPFHGAFPDLLTYNMIFECLVKNRKVRETGRFFAEMVKNECPPTGSNCAAAIAMLFDYYDPEAAHEIWSYVVENHVKPLDDSANELLVGLSKLSRMTEAKRFADDVLDRRVNIYESTMMILKDAFYKEGRSGRDRYDSLQRRWKARVNL</sequence>
<dbReference type="InterPro" id="IPR002885">
    <property type="entry name" value="PPR_rpt"/>
</dbReference>
<protein>
    <recommendedName>
        <fullName evidence="5">Pentatricopeptide repeat-containing protein-mitochondrial domain-containing protein</fullName>
    </recommendedName>
</protein>
<comment type="similarity">
    <text evidence="1">Belongs to the PPR family. P subfamily.</text>
</comment>
<dbReference type="PROSITE" id="PS51375">
    <property type="entry name" value="PPR"/>
    <property type="match status" value="3"/>
</dbReference>
<evidence type="ECO:0000256" key="2">
    <source>
        <dbReference type="ARBA" id="ARBA00022737"/>
    </source>
</evidence>
<feature type="region of interest" description="Disordered" evidence="4">
    <location>
        <begin position="56"/>
        <end position="75"/>
    </location>
</feature>
<evidence type="ECO:0000259" key="5">
    <source>
        <dbReference type="Pfam" id="PF23276"/>
    </source>
</evidence>
<dbReference type="InterPro" id="IPR011990">
    <property type="entry name" value="TPR-like_helical_dom_sf"/>
</dbReference>
<keyword evidence="2" id="KW-0677">Repeat</keyword>
<evidence type="ECO:0000313" key="7">
    <source>
        <dbReference type="Proteomes" id="UP001603857"/>
    </source>
</evidence>
<dbReference type="InterPro" id="IPR057027">
    <property type="entry name" value="TPR_mt"/>
</dbReference>